<evidence type="ECO:0000256" key="5">
    <source>
        <dbReference type="ARBA" id="ARBA00062515"/>
    </source>
</evidence>
<dbReference type="SUPFAM" id="SSF53850">
    <property type="entry name" value="Periplasmic binding protein-like II"/>
    <property type="match status" value="1"/>
</dbReference>
<dbReference type="InterPro" id="IPR005950">
    <property type="entry name" value="ModA"/>
</dbReference>
<dbReference type="InterPro" id="IPR044084">
    <property type="entry name" value="AvModA-like_subst-bd"/>
</dbReference>
<dbReference type="PIRSF" id="PIRSF004846">
    <property type="entry name" value="ModA"/>
    <property type="match status" value="1"/>
</dbReference>
<evidence type="ECO:0000256" key="3">
    <source>
        <dbReference type="ARBA" id="ARBA00022723"/>
    </source>
</evidence>
<comment type="similarity">
    <text evidence="1">Belongs to the bacterial solute-binding protein ModA family.</text>
</comment>
<evidence type="ECO:0000256" key="4">
    <source>
        <dbReference type="ARBA" id="ARBA00022729"/>
    </source>
</evidence>
<dbReference type="RefSeq" id="WP_055211551.1">
    <property type="nucleotide sequence ID" value="NZ_CP061202.1"/>
</dbReference>
<organism evidence="7 8">
    <name type="scientific">Rhodobacter capsulatus</name>
    <name type="common">Rhodopseudomonas capsulata</name>
    <dbReference type="NCBI Taxonomy" id="1061"/>
    <lineage>
        <taxon>Bacteria</taxon>
        <taxon>Pseudomonadati</taxon>
        <taxon>Pseudomonadota</taxon>
        <taxon>Alphaproteobacteria</taxon>
        <taxon>Rhodobacterales</taxon>
        <taxon>Rhodobacter group</taxon>
        <taxon>Rhodobacter</taxon>
    </lineage>
</organism>
<dbReference type="Pfam" id="PF13531">
    <property type="entry name" value="SBP_bac_11"/>
    <property type="match status" value="1"/>
</dbReference>
<dbReference type="GO" id="GO:0030973">
    <property type="term" value="F:molybdate ion binding"/>
    <property type="evidence" value="ECO:0007669"/>
    <property type="project" value="InterPro"/>
</dbReference>
<dbReference type="AlphaFoldDB" id="A0A0Q0WDC6"/>
<feature type="binding site" evidence="6">
    <location>
        <position position="171"/>
    </location>
    <ligand>
        <name>molybdate</name>
        <dbReference type="ChEBI" id="CHEBI:36264"/>
    </ligand>
</feature>
<protein>
    <submittedName>
        <fullName evidence="7">Molybdate transport system substrate-binding protein</fullName>
    </submittedName>
</protein>
<dbReference type="CDD" id="cd13539">
    <property type="entry name" value="PBP2_AvModA"/>
    <property type="match status" value="1"/>
</dbReference>
<evidence type="ECO:0000256" key="1">
    <source>
        <dbReference type="ARBA" id="ARBA00009175"/>
    </source>
</evidence>
<proteinExistence type="inferred from homology"/>
<accession>A0A0Q0WDC6</accession>
<evidence type="ECO:0000313" key="7">
    <source>
        <dbReference type="EMBL" id="SDE71369.1"/>
    </source>
</evidence>
<dbReference type="FunFam" id="3.40.190.10:FF:000035">
    <property type="entry name" value="Molybdate ABC transporter substrate-binding protein"/>
    <property type="match status" value="1"/>
</dbReference>
<keyword evidence="3 6" id="KW-0479">Metal-binding</keyword>
<dbReference type="NCBIfam" id="TIGR01256">
    <property type="entry name" value="modA"/>
    <property type="match status" value="1"/>
</dbReference>
<evidence type="ECO:0000256" key="2">
    <source>
        <dbReference type="ARBA" id="ARBA00022505"/>
    </source>
</evidence>
<dbReference type="OrthoDB" id="9785015at2"/>
<dbReference type="PANTHER" id="PTHR30632">
    <property type="entry name" value="MOLYBDATE-BINDING PERIPLASMIC PROTEIN"/>
    <property type="match status" value="1"/>
</dbReference>
<dbReference type="PANTHER" id="PTHR30632:SF14">
    <property type="entry name" value="TUNGSTATE_MOLYBDATE_CHROMATE-BINDING PROTEIN MODA"/>
    <property type="match status" value="1"/>
</dbReference>
<feature type="binding site" evidence="6">
    <location>
        <position position="64"/>
    </location>
    <ligand>
        <name>molybdate</name>
        <dbReference type="ChEBI" id="CHEBI:36264"/>
    </ligand>
</feature>
<dbReference type="InterPro" id="IPR050682">
    <property type="entry name" value="ModA/WtpA"/>
</dbReference>
<keyword evidence="4" id="KW-0732">Signal</keyword>
<gene>
    <name evidence="7" type="ORF">SAMN04244550_00875</name>
</gene>
<dbReference type="Proteomes" id="UP000183812">
    <property type="component" value="Unassembled WGS sequence"/>
</dbReference>
<dbReference type="GO" id="GO:1901359">
    <property type="term" value="F:tungstate binding"/>
    <property type="evidence" value="ECO:0007669"/>
    <property type="project" value="UniProtKB-ARBA"/>
</dbReference>
<keyword evidence="2 6" id="KW-0500">Molybdenum</keyword>
<dbReference type="EMBL" id="FNAY01000003">
    <property type="protein sequence ID" value="SDE71369.1"/>
    <property type="molecule type" value="Genomic_DNA"/>
</dbReference>
<sequence length="252" mass="26455">MTHFPQTLRAGATALALVMGLALPAAAGEVIAAVAANFTEPAKEIGALFTEKTGHSVTYAFGPSGQFYTQITQGAPFEVFLSADAARPKKAIEEGYAVAGSDFTYAVGKLVLWSADPARVDDTGAVLKTDLEHVAIADPKSAPYGAAAIEVMQKLGVYETLEPKLVTGKSISQTYEFAATGNAPVGFVAWSQVIGKAGGSSWMVPADLYAPILQDAVLLKTGAEDEAAKAYLDFLKSPEALDVIRKYGYDVK</sequence>
<dbReference type="GO" id="GO:0046872">
    <property type="term" value="F:metal ion binding"/>
    <property type="evidence" value="ECO:0007669"/>
    <property type="project" value="UniProtKB-KW"/>
</dbReference>
<dbReference type="GO" id="GO:0015689">
    <property type="term" value="P:molybdate ion transport"/>
    <property type="evidence" value="ECO:0007669"/>
    <property type="project" value="InterPro"/>
</dbReference>
<evidence type="ECO:0000256" key="6">
    <source>
        <dbReference type="PIRSR" id="PIRSR004846-1"/>
    </source>
</evidence>
<reference evidence="7 8" key="1">
    <citation type="submission" date="2016-10" db="EMBL/GenBank/DDBJ databases">
        <authorList>
            <person name="de Groot N.N."/>
        </authorList>
    </citation>
    <scope>NUCLEOTIDE SEQUENCE [LARGE SCALE GENOMIC DNA]</scope>
    <source>
        <strain evidence="8">DSM 938 / 37b4</strain>
    </source>
</reference>
<dbReference type="Gene3D" id="3.40.190.10">
    <property type="entry name" value="Periplasmic binding protein-like II"/>
    <property type="match status" value="2"/>
</dbReference>
<name>A0A0Q0WDC6_RHOCA</name>
<evidence type="ECO:0000313" key="8">
    <source>
        <dbReference type="Proteomes" id="UP000183812"/>
    </source>
</evidence>
<comment type="subunit">
    <text evidence="5">The complex is composed of two ATP-binding proteins (ModC), two transmembrane proteins (ModB) and a solute-binding protein (ModA).</text>
</comment>